<feature type="transmembrane region" description="Helical" evidence="2">
    <location>
        <begin position="274"/>
        <end position="298"/>
    </location>
</feature>
<evidence type="ECO:0000256" key="3">
    <source>
        <dbReference type="SAM" id="SignalP"/>
    </source>
</evidence>
<protein>
    <submittedName>
        <fullName evidence="4">Uncharacterized protein</fullName>
    </submittedName>
</protein>
<proteinExistence type="predicted"/>
<evidence type="ECO:0000256" key="1">
    <source>
        <dbReference type="SAM" id="MobiDB-lite"/>
    </source>
</evidence>
<keyword evidence="6" id="KW-1185">Reference proteome</keyword>
<evidence type="ECO:0000313" key="5">
    <source>
        <dbReference type="EMBL" id="KAA1135243.1"/>
    </source>
</evidence>
<keyword evidence="2" id="KW-1133">Transmembrane helix</keyword>
<keyword evidence="2" id="KW-0812">Transmembrane</keyword>
<comment type="caution">
    <text evidence="4">The sequence shown here is derived from an EMBL/GenBank/DDBJ whole genome shotgun (WGS) entry which is preliminary data.</text>
</comment>
<organism evidence="4 6">
    <name type="scientific">Puccinia graminis f. sp. tritici</name>
    <dbReference type="NCBI Taxonomy" id="56615"/>
    <lineage>
        <taxon>Eukaryota</taxon>
        <taxon>Fungi</taxon>
        <taxon>Dikarya</taxon>
        <taxon>Basidiomycota</taxon>
        <taxon>Pucciniomycotina</taxon>
        <taxon>Pucciniomycetes</taxon>
        <taxon>Pucciniales</taxon>
        <taxon>Pucciniaceae</taxon>
        <taxon>Puccinia</taxon>
    </lineage>
</organism>
<dbReference type="OrthoDB" id="2506994at2759"/>
<feature type="signal peptide" evidence="3">
    <location>
        <begin position="1"/>
        <end position="29"/>
    </location>
</feature>
<name>A0A5B0M5V8_PUCGR</name>
<feature type="region of interest" description="Disordered" evidence="1">
    <location>
        <begin position="31"/>
        <end position="131"/>
    </location>
</feature>
<keyword evidence="2" id="KW-0472">Membrane</keyword>
<dbReference type="EMBL" id="VSWC01000170">
    <property type="protein sequence ID" value="KAA1072132.1"/>
    <property type="molecule type" value="Genomic_DNA"/>
</dbReference>
<feature type="chain" id="PRO_5036137178" evidence="3">
    <location>
        <begin position="30"/>
        <end position="300"/>
    </location>
</feature>
<dbReference type="Proteomes" id="UP000324748">
    <property type="component" value="Unassembled WGS sequence"/>
</dbReference>
<gene>
    <name evidence="4" type="ORF">PGT21_028655</name>
    <name evidence="5" type="ORF">PGTUg99_021565</name>
</gene>
<sequence>MRTISRPIHPRLCLVAILLTLSIPHPSLSEAHQQQVLGQPADHPETQAESSSEPEDQNHHDVPRTGLSLVHPPDTGTGLSRPPQPQPIGRIPSTYLGNLSDPGFRGRLPKSAPHTSLAFSPPVPSPHPLSQHQQVFQQIDFKPIEDLKNLSIHSYSNMSTPSLHHKRSFVGHRRDSNGPTQTWPGTDTVYATKTVFVSQASPATTVYVSNGQIITSFAPPFSAPTSSANNPNNNNPGVWIAPSGNPNIVVATVTAMSSAHKFVWDEFYSTHSSWWIRMALINLMICFFTFLGFGFVSFGL</sequence>
<dbReference type="Proteomes" id="UP000325313">
    <property type="component" value="Unassembled WGS sequence"/>
</dbReference>
<evidence type="ECO:0000256" key="2">
    <source>
        <dbReference type="SAM" id="Phobius"/>
    </source>
</evidence>
<dbReference type="AlphaFoldDB" id="A0A5B0M5V8"/>
<reference evidence="6 7" key="1">
    <citation type="submission" date="2019-05" db="EMBL/GenBank/DDBJ databases">
        <title>Emergence of the Ug99 lineage of the wheat stem rust pathogen through somatic hybridization.</title>
        <authorList>
            <person name="Li F."/>
            <person name="Upadhyaya N.M."/>
            <person name="Sperschneider J."/>
            <person name="Matny O."/>
            <person name="Nguyen-Phuc H."/>
            <person name="Mago R."/>
            <person name="Raley C."/>
            <person name="Miller M.E."/>
            <person name="Silverstein K.A.T."/>
            <person name="Henningsen E."/>
            <person name="Hirsch C.D."/>
            <person name="Visser B."/>
            <person name="Pretorius Z.A."/>
            <person name="Steffenson B.J."/>
            <person name="Schwessinger B."/>
            <person name="Dodds P.N."/>
            <person name="Figueroa M."/>
        </authorList>
    </citation>
    <scope>NUCLEOTIDE SEQUENCE [LARGE SCALE GENOMIC DNA]</scope>
    <source>
        <strain evidence="4">21-0</strain>
        <strain evidence="5 7">Ug99</strain>
    </source>
</reference>
<keyword evidence="3" id="KW-0732">Signal</keyword>
<evidence type="ECO:0000313" key="6">
    <source>
        <dbReference type="Proteomes" id="UP000324748"/>
    </source>
</evidence>
<dbReference type="EMBL" id="VDEP01000040">
    <property type="protein sequence ID" value="KAA1135243.1"/>
    <property type="molecule type" value="Genomic_DNA"/>
</dbReference>
<evidence type="ECO:0000313" key="7">
    <source>
        <dbReference type="Proteomes" id="UP000325313"/>
    </source>
</evidence>
<accession>A0A5B0M5V8</accession>
<evidence type="ECO:0000313" key="4">
    <source>
        <dbReference type="EMBL" id="KAA1072132.1"/>
    </source>
</evidence>